<keyword evidence="10 13" id="KW-0539">Nucleus</keyword>
<dbReference type="GO" id="GO:0035556">
    <property type="term" value="P:intracellular signal transduction"/>
    <property type="evidence" value="ECO:0007669"/>
    <property type="project" value="UniProtKB-UniRule"/>
</dbReference>
<keyword evidence="18" id="KW-1185">Reference proteome</keyword>
<dbReference type="InterPro" id="IPR007940">
    <property type="entry name" value="SH3BP5"/>
</dbReference>
<keyword evidence="13" id="KW-0234">DNA repair</keyword>
<comment type="domain">
    <text evidence="14">The N-terminal half of the protein mediates interaction with RAB11A and functions as guanine nucleotide exchange factor. Four long alpha-helices (interrupted by a central kink) assemble into coiled coils, giving rise to a 'V' shape.</text>
</comment>
<evidence type="ECO:0000313" key="18">
    <source>
        <dbReference type="Proteomes" id="UP000290572"/>
    </source>
</evidence>
<comment type="similarity">
    <text evidence="3">Belongs to the archaeal RpoM/eukaryotic RPA12/RPB9/RPC11 RNA polymerase family.</text>
</comment>
<evidence type="ECO:0000256" key="5">
    <source>
        <dbReference type="ARBA" id="ARBA00022723"/>
    </source>
</evidence>
<dbReference type="GO" id="GO:0005085">
    <property type="term" value="F:guanyl-nucleotide exchange factor activity"/>
    <property type="evidence" value="ECO:0007669"/>
    <property type="project" value="UniProtKB-UniRule"/>
</dbReference>
<dbReference type="GO" id="GO:0017124">
    <property type="term" value="F:SH3 domain binding"/>
    <property type="evidence" value="ECO:0007669"/>
    <property type="project" value="UniProtKB-UniRule"/>
</dbReference>
<dbReference type="PANTHER" id="PTHR13152">
    <property type="entry name" value="TFIIH, POLYPEPTIDE 4"/>
    <property type="match status" value="1"/>
</dbReference>
<keyword evidence="9 13" id="KW-0804">Transcription</keyword>
<keyword evidence="14" id="KW-0963">Cytoplasm</keyword>
<keyword evidence="13" id="KW-0227">DNA damage</keyword>
<comment type="subcellular location">
    <subcellularLocation>
        <location evidence="14">Cytoplasm</location>
    </subcellularLocation>
    <subcellularLocation>
        <location evidence="1">Nucleus</location>
        <location evidence="1">Nucleolus</location>
    </subcellularLocation>
    <text evidence="14">Colocalizes with RAB11A on cytoplasmic vesicle membranes.</text>
</comment>
<evidence type="ECO:0000313" key="17">
    <source>
        <dbReference type="EMBL" id="RXN20265.1"/>
    </source>
</evidence>
<accession>A0A498MU93</accession>
<evidence type="ECO:0000256" key="13">
    <source>
        <dbReference type="RuleBase" id="RU364024"/>
    </source>
</evidence>
<evidence type="ECO:0000256" key="1">
    <source>
        <dbReference type="ARBA" id="ARBA00004604"/>
    </source>
</evidence>
<evidence type="ECO:0000256" key="12">
    <source>
        <dbReference type="PROSITE-ProRule" id="PRU00472"/>
    </source>
</evidence>
<dbReference type="AlphaFoldDB" id="A0A498MU93"/>
<keyword evidence="14" id="KW-0344">Guanine-nucleotide releasing factor</keyword>
<keyword evidence="8 14" id="KW-0175">Coiled coil</keyword>
<gene>
    <name evidence="17" type="ORF">ROHU_025124</name>
</gene>
<dbReference type="InterPro" id="IPR004598">
    <property type="entry name" value="TFIIH_p52/Tfb2"/>
</dbReference>
<keyword evidence="5" id="KW-0479">Metal-binding</keyword>
<evidence type="ECO:0000256" key="10">
    <source>
        <dbReference type="ARBA" id="ARBA00023242"/>
    </source>
</evidence>
<evidence type="ECO:0000259" key="16">
    <source>
        <dbReference type="PROSITE" id="PS51133"/>
    </source>
</evidence>
<feature type="region of interest" description="Disordered" evidence="15">
    <location>
        <begin position="712"/>
        <end position="731"/>
    </location>
</feature>
<name>A0A498MU93_LABRO</name>
<dbReference type="PANTHER" id="PTHR13152:SF0">
    <property type="entry name" value="GENERAL TRANSCRIPTION FACTOR IIH SUBUNIT 4"/>
    <property type="match status" value="1"/>
</dbReference>
<dbReference type="EMBL" id="QBIY01012648">
    <property type="protein sequence ID" value="RXN20265.1"/>
    <property type="molecule type" value="Genomic_DNA"/>
</dbReference>
<dbReference type="InterPro" id="IPR019761">
    <property type="entry name" value="DNA-dir_RNA_pol-M_15_CS"/>
</dbReference>
<evidence type="ECO:0000256" key="7">
    <source>
        <dbReference type="ARBA" id="ARBA00022833"/>
    </source>
</evidence>
<dbReference type="SMART" id="SM00440">
    <property type="entry name" value="ZnF_C2C2"/>
    <property type="match status" value="1"/>
</dbReference>
<reference evidence="17 18" key="1">
    <citation type="submission" date="2018-03" db="EMBL/GenBank/DDBJ databases">
        <title>Draft genome sequence of Rohu Carp (Labeo rohita).</title>
        <authorList>
            <person name="Das P."/>
            <person name="Kushwaha B."/>
            <person name="Joshi C.G."/>
            <person name="Kumar D."/>
            <person name="Nagpure N.S."/>
            <person name="Sahoo L."/>
            <person name="Das S.P."/>
            <person name="Bit A."/>
            <person name="Patnaik S."/>
            <person name="Meher P.K."/>
            <person name="Jayasankar P."/>
            <person name="Koringa P.G."/>
            <person name="Patel N.V."/>
            <person name="Hinsu A.T."/>
            <person name="Kumar R."/>
            <person name="Pandey M."/>
            <person name="Agarwal S."/>
            <person name="Srivastava S."/>
            <person name="Singh M."/>
            <person name="Iquebal M.A."/>
            <person name="Jaiswal S."/>
            <person name="Angadi U.B."/>
            <person name="Kumar N."/>
            <person name="Raza M."/>
            <person name="Shah T.M."/>
            <person name="Rai A."/>
            <person name="Jena J.K."/>
        </authorList>
    </citation>
    <scope>NUCLEOTIDE SEQUENCE [LARGE SCALE GENOMIC DNA]</scope>
    <source>
        <strain evidence="17">DASCIFA01</strain>
        <tissue evidence="17">Testis</tissue>
    </source>
</reference>
<evidence type="ECO:0000256" key="8">
    <source>
        <dbReference type="ARBA" id="ARBA00023054"/>
    </source>
</evidence>
<evidence type="ECO:0000256" key="9">
    <source>
        <dbReference type="ARBA" id="ARBA00023163"/>
    </source>
</evidence>
<evidence type="ECO:0000256" key="11">
    <source>
        <dbReference type="ARBA" id="ARBA00044497"/>
    </source>
</evidence>
<dbReference type="Proteomes" id="UP000290572">
    <property type="component" value="Unassembled WGS sequence"/>
</dbReference>
<dbReference type="STRING" id="84645.A0A498MU93"/>
<comment type="function">
    <text evidence="14">Functions as guanine nucleotide exchange factor (GEF) for RAB11A.</text>
</comment>
<keyword evidence="6 12" id="KW-0863">Zinc-finger</keyword>
<dbReference type="GO" id="GO:0001671">
    <property type="term" value="F:ATPase activator activity"/>
    <property type="evidence" value="ECO:0007669"/>
    <property type="project" value="InterPro"/>
</dbReference>
<comment type="caution">
    <text evidence="17">The sequence shown here is derived from an EMBL/GenBank/DDBJ whole genome shotgun (WGS) entry which is preliminary data.</text>
</comment>
<dbReference type="GO" id="GO:0003690">
    <property type="term" value="F:double-stranded DNA binding"/>
    <property type="evidence" value="ECO:0007669"/>
    <property type="project" value="TreeGrafter"/>
</dbReference>
<keyword evidence="7" id="KW-0862">Zinc</keyword>
<comment type="similarity">
    <text evidence="13">Belongs to the TFB2 family.</text>
</comment>
<protein>
    <recommendedName>
        <fullName evidence="13 14">Multifunctional fusion protein</fullName>
    </recommendedName>
    <domain>
        <recommendedName>
            <fullName evidence="14">SH3 domain-binding protein 5</fullName>
            <shortName evidence="14">SH3BP-5</shortName>
        </recommendedName>
    </domain>
    <domain>
        <recommendedName>
            <fullName evidence="13">General transcription factor IIH subunit 4</fullName>
        </recommendedName>
    </domain>
</protein>
<keyword evidence="4" id="KW-0240">DNA-directed RNA polymerase</keyword>
<dbReference type="PROSITE" id="PS51133">
    <property type="entry name" value="ZF_TFIIS_2"/>
    <property type="match status" value="1"/>
</dbReference>
<dbReference type="Pfam" id="PF03849">
    <property type="entry name" value="Tfb2"/>
    <property type="match status" value="1"/>
</dbReference>
<dbReference type="GO" id="GO:0005737">
    <property type="term" value="C:cytoplasm"/>
    <property type="evidence" value="ECO:0007669"/>
    <property type="project" value="UniProtKB-SubCell"/>
</dbReference>
<dbReference type="Gene3D" id="3.30.70.2610">
    <property type="match status" value="1"/>
</dbReference>
<dbReference type="GO" id="GO:0005675">
    <property type="term" value="C:transcription factor TFIIH holo complex"/>
    <property type="evidence" value="ECO:0007669"/>
    <property type="project" value="TreeGrafter"/>
</dbReference>
<evidence type="ECO:0000256" key="2">
    <source>
        <dbReference type="ARBA" id="ARBA00007796"/>
    </source>
</evidence>
<dbReference type="GO" id="GO:0008270">
    <property type="term" value="F:zinc ion binding"/>
    <property type="evidence" value="ECO:0007669"/>
    <property type="project" value="UniProtKB-KW"/>
</dbReference>
<dbReference type="Pfam" id="PF05276">
    <property type="entry name" value="SH3BP5"/>
    <property type="match status" value="1"/>
</dbReference>
<dbReference type="InterPro" id="IPR034004">
    <property type="entry name" value="Zn_ribbon_RPA12_C"/>
</dbReference>
<comment type="similarity">
    <text evidence="2 14">Belongs to the SH3BP5 family.</text>
</comment>
<dbReference type="NCBIfam" id="TIGR00625">
    <property type="entry name" value="tfb2"/>
    <property type="match status" value="1"/>
</dbReference>
<dbReference type="CDD" id="cd10507">
    <property type="entry name" value="Zn-ribbon_RPA12"/>
    <property type="match status" value="1"/>
</dbReference>
<dbReference type="InterPro" id="IPR001222">
    <property type="entry name" value="Znf_TFIIS"/>
</dbReference>
<dbReference type="SUPFAM" id="SSF57783">
    <property type="entry name" value="Zinc beta-ribbon"/>
    <property type="match status" value="1"/>
</dbReference>
<evidence type="ECO:0000256" key="14">
    <source>
        <dbReference type="RuleBase" id="RU369054"/>
    </source>
</evidence>
<dbReference type="GO" id="GO:0006289">
    <property type="term" value="P:nucleotide-excision repair"/>
    <property type="evidence" value="ECO:0007669"/>
    <property type="project" value="InterPro"/>
</dbReference>
<evidence type="ECO:0000256" key="6">
    <source>
        <dbReference type="ARBA" id="ARBA00022771"/>
    </source>
</evidence>
<evidence type="ECO:0000256" key="4">
    <source>
        <dbReference type="ARBA" id="ARBA00022478"/>
    </source>
</evidence>
<dbReference type="Gene3D" id="2.20.25.10">
    <property type="match status" value="1"/>
</dbReference>
<dbReference type="GO" id="GO:0005730">
    <property type="term" value="C:nucleolus"/>
    <property type="evidence" value="ECO:0007669"/>
    <property type="project" value="UniProtKB-SubCell"/>
</dbReference>
<evidence type="ECO:0000256" key="3">
    <source>
        <dbReference type="ARBA" id="ARBA00008925"/>
    </source>
</evidence>
<dbReference type="PROSITE" id="PS01030">
    <property type="entry name" value="RNA_POL_M_15KD"/>
    <property type="match status" value="1"/>
</dbReference>
<comment type="function">
    <text evidence="13">Component of the general transcription and DNA repair factor IIH (TFIIH) core complex which is involved in general and transcription-coupled nucleotide excision repair (NER) of damaged DNA.</text>
</comment>
<dbReference type="GO" id="GO:0000439">
    <property type="term" value="C:transcription factor TFIIH core complex"/>
    <property type="evidence" value="ECO:0007669"/>
    <property type="project" value="InterPro"/>
</dbReference>
<keyword evidence="13" id="KW-0805">Transcription regulation</keyword>
<feature type="domain" description="TFIIS-type" evidence="16">
    <location>
        <begin position="75"/>
        <end position="123"/>
    </location>
</feature>
<comment type="function">
    <text evidence="11">Core component of RNA polymerase I (Pol I), a DNA-dependent RNA polymerase which synthesizes ribosomal RNA precursors using the four ribonucleoside triphosphates as substrates. Can mediate Pol I proofreading of the nascent RNA transcript. Anchors into the Pol I active site to monitor transcription fidelity and cleave mis-incorporated 5'-ribonucleotides.</text>
</comment>
<proteinExistence type="inferred from homology"/>
<dbReference type="GO" id="GO:0006351">
    <property type="term" value="P:DNA-templated transcription"/>
    <property type="evidence" value="ECO:0007669"/>
    <property type="project" value="InterPro"/>
</dbReference>
<organism evidence="17 18">
    <name type="scientific">Labeo rohita</name>
    <name type="common">Indian major carp</name>
    <name type="synonym">Cyprinus rohita</name>
    <dbReference type="NCBI Taxonomy" id="84645"/>
    <lineage>
        <taxon>Eukaryota</taxon>
        <taxon>Metazoa</taxon>
        <taxon>Chordata</taxon>
        <taxon>Craniata</taxon>
        <taxon>Vertebrata</taxon>
        <taxon>Euteleostomi</taxon>
        <taxon>Actinopterygii</taxon>
        <taxon>Neopterygii</taxon>
        <taxon>Teleostei</taxon>
        <taxon>Ostariophysi</taxon>
        <taxon>Cypriniformes</taxon>
        <taxon>Cyprinidae</taxon>
        <taxon>Labeoninae</taxon>
        <taxon>Labeonini</taxon>
        <taxon>Labeo</taxon>
    </lineage>
</organism>
<evidence type="ECO:0000256" key="15">
    <source>
        <dbReference type="SAM" id="MobiDB-lite"/>
    </source>
</evidence>
<sequence length="825" mass="93142">MSCFSGELNFCPECGNILPVPGRENTITCPRCSFKIPVRDFTRQVIKSSVVFNPLDQSSIVADSEEGAELKGPVIDRKCSRCNKEGMVYHTRQMRSADEGQTVFFTCIHCRELPSLAKNYVMRMLFLDHPLPQAAVALWVKKDSQKDHDQCVSVLTGLRLWHSQHLQGGLQGFVLNPVFKDNLRIALLGGGKPWADEGSNLGPDRHARDVESLDRYAMERWEVILHFMVGSPSAAVSQDLAQLLIQAGLMKSEAGEAPCITSAGFQFLLLDTASQLWYFTLQYLKTAQSRGMDLVEILSFLFQLSFSTLGRDYSVEGMSESLLTFLQHLREFGLVFQRKRKSRRYYPTRLAITLAAGVTVNPSSGSASSALGATPGTGDTGFIVVETNYRVYAYTNSELQIALVALFSEMLYRFPNLVVAQVTRESVQQAITNGITAQQIIHFLRTRAHPVMLKQTPVLPPTITDQIRLWELEKDRLQFTEGVLYNQFLSQADFEVLRDRAQEARSSYRRILTDSARKLNAQGSQLGACIEKARPYYEARRLAKEEGFAVPIHFMAFCKAQQETQKAALRYERAVSMHTAAREMVYVAEQGLLADRNTLDPTWQEMLNHATAKVNEAEEERLRSEREHQRVTQLCQEAEARVQTLQKALKRVIIKSKPYFELKAQFNHILEEHKSKVVQLEERVAKVKTRYSVALRNLEQISEQIHAQRGRIRAARERNRARGGRSSPVGAESEGVIQAGAYGGVIANPLMDNDWADQEKTRQWVEKHRETGWGQRERVEKAGSDSMSVISLQTIASDLEKFDSVEHLGDLSDVGSIIDIHFEIM</sequence>
<dbReference type="FunFam" id="2.20.25.10:FF:000020">
    <property type="entry name" value="DNA-directed RNA polymerase subunit"/>
    <property type="match status" value="1"/>
</dbReference>
<comment type="subunit">
    <text evidence="14">Interacts with GDP-bound and nucleotide-free forms of RAB11A.</text>
</comment>